<dbReference type="GO" id="GO:0030970">
    <property type="term" value="P:retrograde protein transport, ER to cytosol"/>
    <property type="evidence" value="ECO:0007669"/>
    <property type="project" value="TreeGrafter"/>
</dbReference>
<dbReference type="GO" id="GO:0031593">
    <property type="term" value="F:polyubiquitin modification-dependent protein binding"/>
    <property type="evidence" value="ECO:0007669"/>
    <property type="project" value="TreeGrafter"/>
</dbReference>
<dbReference type="Proteomes" id="UP000743370">
    <property type="component" value="Unassembled WGS sequence"/>
</dbReference>
<dbReference type="FunFam" id="2.40.40.20:FF:000003">
    <property type="entry name" value="Transitional endoplasmic reticulum ATPase"/>
    <property type="match status" value="1"/>
</dbReference>
<dbReference type="FunFam" id="1.10.8.60:FF:000004">
    <property type="entry name" value="Cell division control 48"/>
    <property type="match status" value="1"/>
</dbReference>
<dbReference type="CDD" id="cd19528">
    <property type="entry name" value="RecA-like_CDC48_r2-like"/>
    <property type="match status" value="1"/>
</dbReference>
<dbReference type="InterPro" id="IPR009010">
    <property type="entry name" value="Asp_de-COase-like_dom_sf"/>
</dbReference>
<evidence type="ECO:0000313" key="8">
    <source>
        <dbReference type="EMBL" id="KAG2399191.1"/>
    </source>
</evidence>
<sequence length="815" mass="90938">MADPTSSNLDDKGHPSLDSKSEKKDYSTAILERKKSPNRLIVDEAVNDDNSVVTLHPETMEKLQLFRGDTVLIKGKKRRDTVCIVLVDEHCDQPKIRMNKVVRANLRVRLGDVVSVNQCPDVKYGKRVHILPIDDTIEGVTGNLFDAYLKPYFLESYRPVRKGDLFLVRGGMRSVEFKVIETDPSEYCVVAPDTEIFCEGEPIKREDEERLNEVGYDDVGGVRKQMAQIRELVELPLRHPQLFKSIGVKPPKGILLYGPPGSGKTLIARAVANETGAFFFLINGPEIMSKLAGESESNLRKAFEEAEKNSPSIIFIDELDSIAPKREKTHGEVERRIVSQLLTLMDGLKTRSHVIVIGATNRPNSIDPALRRFGRFDREIDIGVPDEVGRLEVLRIHTKNMKLSDNVDLEKVARDTHGYVGADLAALCTEAALQCIREKMDVIDLEDETIDAEVLNSMAVTNEHFQTALTSSNPSALRETVVEVPNVSWDDIGGLENVKRELQETVQYPVEHPEKFEKFGMSPSKGVLFYGPPGCGKTLLAKAIANECQANFISVKGPELLTMWFGESEANVREIFDKARQSAPCVLFFDELDSIATQRGSSVGDAGGAADRVLNQLLTEMDGMTAKKTVFIIGATNRPDIIDPALLRPGRLDQLIYIPLPDQSSRLQIFKACLRKSPISKDVDLEALAGYTHGFSGADITEICQRACKYAIREDIEKGIEQERRKRENPEDMEEDDIVEISEIKPAHFEESMKFARRSVSDADIRKYQLFAQTLQQSRGFGSEFRFPERNENSATGASDPFSSAAPEGDDDLYG</sequence>
<dbReference type="InterPro" id="IPR029067">
    <property type="entry name" value="CDC48_domain_2-like_sf"/>
</dbReference>
<protein>
    <submittedName>
        <fullName evidence="8">Cell division cycle protein</fullName>
    </submittedName>
</protein>
<dbReference type="Proteomes" id="UP000053144">
    <property type="component" value="Chromosome 4"/>
</dbReference>
<dbReference type="InterPro" id="IPR003593">
    <property type="entry name" value="AAA+_ATPase"/>
</dbReference>
<dbReference type="SUPFAM" id="SSF54585">
    <property type="entry name" value="Cdc48 domain 2-like"/>
    <property type="match status" value="1"/>
</dbReference>
<feature type="region of interest" description="Disordered" evidence="4">
    <location>
        <begin position="782"/>
        <end position="815"/>
    </location>
</feature>
<dbReference type="CDD" id="cd19519">
    <property type="entry name" value="RecA-like_CDC48_r1-like"/>
    <property type="match status" value="1"/>
</dbReference>
<dbReference type="InterPro" id="IPR003338">
    <property type="entry name" value="CDC4_N-term_subdom"/>
</dbReference>
<accession>A0A0L9UD65</accession>
<dbReference type="FunFam" id="3.40.50.300:FF:000048">
    <property type="entry name" value="Transitional endoplasmic reticulum ATPase"/>
    <property type="match status" value="1"/>
</dbReference>
<evidence type="ECO:0000256" key="4">
    <source>
        <dbReference type="SAM" id="MobiDB-lite"/>
    </source>
</evidence>
<dbReference type="SMART" id="SM01072">
    <property type="entry name" value="CDC48_2"/>
    <property type="match status" value="1"/>
</dbReference>
<dbReference type="FunFam" id="3.40.50.300:FF:000012">
    <property type="entry name" value="Transitional endoplasmic reticulum ATPase"/>
    <property type="match status" value="1"/>
</dbReference>
<dbReference type="Pfam" id="PF00004">
    <property type="entry name" value="AAA"/>
    <property type="match status" value="2"/>
</dbReference>
<dbReference type="OrthoDB" id="27435at2759"/>
<feature type="domain" description="CDC48" evidence="6">
    <location>
        <begin position="139"/>
        <end position="205"/>
    </location>
</feature>
<feature type="domain" description="AAA+ ATPase" evidence="5">
    <location>
        <begin position="250"/>
        <end position="386"/>
    </location>
</feature>
<reference evidence="9" key="2">
    <citation type="submission" date="2015-02" db="EMBL/GenBank/DDBJ databases">
        <authorList>
            <person name="Chooi Y.-H."/>
        </authorList>
    </citation>
    <scope>NUCLEOTIDE SEQUENCE</scope>
    <source>
        <tissue evidence="9">Seedling</tissue>
    </source>
</reference>
<keyword evidence="1" id="KW-0547">Nucleotide-binding</keyword>
<evidence type="ECO:0000313" key="10">
    <source>
        <dbReference type="Proteomes" id="UP000053144"/>
    </source>
</evidence>
<keyword evidence="3" id="KW-0131">Cell cycle</keyword>
<dbReference type="NCBIfam" id="TIGR01243">
    <property type="entry name" value="CDC48"/>
    <property type="match status" value="1"/>
</dbReference>
<gene>
    <name evidence="8" type="ORF">HKW66_Vig0083270</name>
    <name evidence="9" type="ORF">LR48_Vigan04g064700</name>
</gene>
<dbReference type="Gene3D" id="2.40.40.20">
    <property type="match status" value="1"/>
</dbReference>
<reference evidence="10" key="1">
    <citation type="journal article" date="2015" name="Proc. Natl. Acad. Sci. U.S.A.">
        <title>Genome sequencing of adzuki bean (Vigna angularis) provides insight into high starch and low fat accumulation and domestication.</title>
        <authorList>
            <person name="Yang K."/>
            <person name="Tian Z."/>
            <person name="Chen C."/>
            <person name="Luo L."/>
            <person name="Zhao B."/>
            <person name="Wang Z."/>
            <person name="Yu L."/>
            <person name="Li Y."/>
            <person name="Sun Y."/>
            <person name="Li W."/>
            <person name="Chen Y."/>
            <person name="Li Y."/>
            <person name="Zhang Y."/>
            <person name="Ai D."/>
            <person name="Zhao J."/>
            <person name="Shang C."/>
            <person name="Ma Y."/>
            <person name="Wu B."/>
            <person name="Wang M."/>
            <person name="Gao L."/>
            <person name="Sun D."/>
            <person name="Zhang P."/>
            <person name="Guo F."/>
            <person name="Wang W."/>
            <person name="Li Y."/>
            <person name="Wang J."/>
            <person name="Varshney R.K."/>
            <person name="Wang J."/>
            <person name="Ling H.Q."/>
            <person name="Wan P."/>
        </authorList>
    </citation>
    <scope>NUCLEOTIDE SEQUENCE</scope>
    <source>
        <strain evidence="10">cv. Jingnong 6</strain>
    </source>
</reference>
<dbReference type="Gene3D" id="3.40.50.300">
    <property type="entry name" value="P-loop containing nucleotide triphosphate hydrolases"/>
    <property type="match status" value="2"/>
</dbReference>
<dbReference type="AlphaFoldDB" id="A0A0L9UD65"/>
<dbReference type="InterPro" id="IPR041569">
    <property type="entry name" value="AAA_lid_3"/>
</dbReference>
<dbReference type="GO" id="GO:0016887">
    <property type="term" value="F:ATP hydrolysis activity"/>
    <property type="evidence" value="ECO:0007669"/>
    <property type="project" value="InterPro"/>
</dbReference>
<dbReference type="SUPFAM" id="SSF52540">
    <property type="entry name" value="P-loop containing nucleoside triphosphate hydrolases"/>
    <property type="match status" value="2"/>
</dbReference>
<dbReference type="Pfam" id="PF02933">
    <property type="entry name" value="CDC48_2"/>
    <property type="match status" value="1"/>
</dbReference>
<dbReference type="KEGG" id="var:108331945"/>
<dbReference type="InterPro" id="IPR003959">
    <property type="entry name" value="ATPase_AAA_core"/>
</dbReference>
<dbReference type="SMART" id="SM01073">
    <property type="entry name" value="CDC48_N"/>
    <property type="match status" value="1"/>
</dbReference>
<dbReference type="GO" id="GO:0005829">
    <property type="term" value="C:cytosol"/>
    <property type="evidence" value="ECO:0007669"/>
    <property type="project" value="TreeGrafter"/>
</dbReference>
<dbReference type="InterPro" id="IPR027417">
    <property type="entry name" value="P-loop_NTPase"/>
</dbReference>
<evidence type="ECO:0000313" key="11">
    <source>
        <dbReference type="Proteomes" id="UP000743370"/>
    </source>
</evidence>
<dbReference type="InterPro" id="IPR005938">
    <property type="entry name" value="AAA_ATPase_CDC48"/>
</dbReference>
<dbReference type="Pfam" id="PF02359">
    <property type="entry name" value="CDC48_N"/>
    <property type="match status" value="1"/>
</dbReference>
<evidence type="ECO:0000256" key="2">
    <source>
        <dbReference type="ARBA" id="ARBA00022840"/>
    </source>
</evidence>
<dbReference type="FunFam" id="3.10.330.10:FF:000001">
    <property type="entry name" value="Cell division control 48"/>
    <property type="match status" value="1"/>
</dbReference>
<evidence type="ECO:0000256" key="3">
    <source>
        <dbReference type="ARBA" id="ARBA00023306"/>
    </source>
</evidence>
<dbReference type="GO" id="GO:0005634">
    <property type="term" value="C:nucleus"/>
    <property type="evidence" value="ECO:0007669"/>
    <property type="project" value="TreeGrafter"/>
</dbReference>
<evidence type="ECO:0000313" key="9">
    <source>
        <dbReference type="EMBL" id="KOM40449.1"/>
    </source>
</evidence>
<evidence type="ECO:0000259" key="5">
    <source>
        <dbReference type="SMART" id="SM00382"/>
    </source>
</evidence>
<dbReference type="InterPro" id="IPR050168">
    <property type="entry name" value="AAA_ATPase_domain"/>
</dbReference>
<dbReference type="GO" id="GO:0051228">
    <property type="term" value="P:mitotic spindle disassembly"/>
    <property type="evidence" value="ECO:0007669"/>
    <property type="project" value="TreeGrafter"/>
</dbReference>
<evidence type="ECO:0000259" key="7">
    <source>
        <dbReference type="SMART" id="SM01073"/>
    </source>
</evidence>
<organism evidence="9 10">
    <name type="scientific">Phaseolus angularis</name>
    <name type="common">Azuki bean</name>
    <name type="synonym">Vigna angularis</name>
    <dbReference type="NCBI Taxonomy" id="3914"/>
    <lineage>
        <taxon>Eukaryota</taxon>
        <taxon>Viridiplantae</taxon>
        <taxon>Streptophyta</taxon>
        <taxon>Embryophyta</taxon>
        <taxon>Tracheophyta</taxon>
        <taxon>Spermatophyta</taxon>
        <taxon>Magnoliopsida</taxon>
        <taxon>eudicotyledons</taxon>
        <taxon>Gunneridae</taxon>
        <taxon>Pentapetalae</taxon>
        <taxon>rosids</taxon>
        <taxon>fabids</taxon>
        <taxon>Fabales</taxon>
        <taxon>Fabaceae</taxon>
        <taxon>Papilionoideae</taxon>
        <taxon>50 kb inversion clade</taxon>
        <taxon>NPAAA clade</taxon>
        <taxon>indigoferoid/millettioid clade</taxon>
        <taxon>Phaseoleae</taxon>
        <taxon>Vigna</taxon>
    </lineage>
</organism>
<dbReference type="InterPro" id="IPR003960">
    <property type="entry name" value="ATPase_AAA_CS"/>
</dbReference>
<dbReference type="EMBL" id="CM003374">
    <property type="protein sequence ID" value="KOM40449.1"/>
    <property type="molecule type" value="Genomic_DNA"/>
</dbReference>
<keyword evidence="8" id="KW-0132">Cell division</keyword>
<dbReference type="Gramene" id="KOM40449">
    <property type="protein sequence ID" value="KOM40449"/>
    <property type="gene ID" value="LR48_Vigan04g064700"/>
</dbReference>
<proteinExistence type="predicted"/>
<reference evidence="8 11" key="3">
    <citation type="submission" date="2020-05" db="EMBL/GenBank/DDBJ databases">
        <title>Vigna angularis (adzuki bean) Var. LongXiaoDou No. 4 denovo assembly.</title>
        <authorList>
            <person name="Xiang H."/>
        </authorList>
    </citation>
    <scope>NUCLEOTIDE SEQUENCE [LARGE SCALE GENOMIC DNA]</scope>
    <source>
        <tissue evidence="8">Leaf</tissue>
    </source>
</reference>
<dbReference type="GO" id="GO:0005524">
    <property type="term" value="F:ATP binding"/>
    <property type="evidence" value="ECO:0007669"/>
    <property type="project" value="UniProtKB-KW"/>
</dbReference>
<dbReference type="PANTHER" id="PTHR23077">
    <property type="entry name" value="AAA-FAMILY ATPASE"/>
    <property type="match status" value="1"/>
</dbReference>
<feature type="domain" description="AAA+ ATPase" evidence="5">
    <location>
        <begin position="523"/>
        <end position="662"/>
    </location>
</feature>
<dbReference type="OMA" id="ADEQCEQ"/>
<dbReference type="PANTHER" id="PTHR23077:SF189">
    <property type="entry name" value="CELL DIVISION CONTROL PROTEIN 48 HOMOLOG A-LIKE"/>
    <property type="match status" value="1"/>
</dbReference>
<evidence type="ECO:0000256" key="1">
    <source>
        <dbReference type="ARBA" id="ARBA00022741"/>
    </source>
</evidence>
<dbReference type="GO" id="GO:0051301">
    <property type="term" value="P:cell division"/>
    <property type="evidence" value="ECO:0007669"/>
    <property type="project" value="UniProtKB-KW"/>
</dbReference>
<dbReference type="Gene3D" id="1.10.8.60">
    <property type="match status" value="1"/>
</dbReference>
<keyword evidence="2" id="KW-0067">ATP-binding</keyword>
<dbReference type="SMART" id="SM00382">
    <property type="entry name" value="AAA"/>
    <property type="match status" value="2"/>
</dbReference>
<dbReference type="STRING" id="3914.A0A0L9UD65"/>
<dbReference type="InterPro" id="IPR004201">
    <property type="entry name" value="Cdc48_dom2"/>
</dbReference>
<feature type="domain" description="CDC48 N-terminal subdomain" evidence="7">
    <location>
        <begin position="39"/>
        <end position="122"/>
    </location>
</feature>
<dbReference type="Gene3D" id="6.10.20.150">
    <property type="match status" value="1"/>
</dbReference>
<dbReference type="PROSITE" id="PS00674">
    <property type="entry name" value="AAA"/>
    <property type="match status" value="2"/>
</dbReference>
<dbReference type="GO" id="GO:0034098">
    <property type="term" value="C:VCP-NPL4-UFD1 AAA ATPase complex"/>
    <property type="evidence" value="ECO:0007669"/>
    <property type="project" value="TreeGrafter"/>
</dbReference>
<dbReference type="SUPFAM" id="SSF50692">
    <property type="entry name" value="ADC-like"/>
    <property type="match status" value="1"/>
</dbReference>
<dbReference type="Gene3D" id="3.10.330.10">
    <property type="match status" value="1"/>
</dbReference>
<feature type="compositionally biased region" description="Basic and acidic residues" evidence="4">
    <location>
        <begin position="9"/>
        <end position="28"/>
    </location>
</feature>
<dbReference type="EMBL" id="JABFOF010000004">
    <property type="protein sequence ID" value="KAG2399191.1"/>
    <property type="molecule type" value="Genomic_DNA"/>
</dbReference>
<feature type="region of interest" description="Disordered" evidence="4">
    <location>
        <begin position="1"/>
        <end position="28"/>
    </location>
</feature>
<dbReference type="GO" id="GO:0097352">
    <property type="term" value="P:autophagosome maturation"/>
    <property type="evidence" value="ECO:0007669"/>
    <property type="project" value="TreeGrafter"/>
</dbReference>
<name>A0A0L9UD65_PHAAN</name>
<dbReference type="Pfam" id="PF17862">
    <property type="entry name" value="AAA_lid_3"/>
    <property type="match status" value="2"/>
</dbReference>
<evidence type="ECO:0000259" key="6">
    <source>
        <dbReference type="SMART" id="SM01072"/>
    </source>
</evidence>